<evidence type="ECO:0000313" key="1">
    <source>
        <dbReference type="EMBL" id="TLE13952.1"/>
    </source>
</evidence>
<dbReference type="EMBL" id="JRPC02000030">
    <property type="protein sequence ID" value="TLE13952.1"/>
    <property type="molecule type" value="Genomic_DNA"/>
</dbReference>
<accession>A0A4U8UBM2</accession>
<dbReference type="AlphaFoldDB" id="A0A4U8UBM2"/>
<dbReference type="RefSeq" id="WP_052087307.1">
    <property type="nucleotide sequence ID" value="NZ_JRPC02000030.1"/>
</dbReference>
<dbReference type="Proteomes" id="UP000029920">
    <property type="component" value="Unassembled WGS sequence"/>
</dbReference>
<keyword evidence="2" id="KW-1185">Reference proteome</keyword>
<name>A0A4U8UBM2_9HELI</name>
<comment type="caution">
    <text evidence="1">The sequence shown here is derived from an EMBL/GenBank/DDBJ whole genome shotgun (WGS) entry which is preliminary data.</text>
</comment>
<protein>
    <submittedName>
        <fullName evidence="1">DUF4043 family protein</fullName>
    </submittedName>
</protein>
<gene>
    <name evidence="1" type="ORF">LS72_009430</name>
</gene>
<organism evidence="1 2">
    <name type="scientific">Helicobacter apodemus</name>
    <dbReference type="NCBI Taxonomy" id="135569"/>
    <lineage>
        <taxon>Bacteria</taxon>
        <taxon>Pseudomonadati</taxon>
        <taxon>Campylobacterota</taxon>
        <taxon>Epsilonproteobacteria</taxon>
        <taxon>Campylobacterales</taxon>
        <taxon>Helicobacteraceae</taxon>
        <taxon>Helicobacter</taxon>
    </lineage>
</organism>
<evidence type="ECO:0000313" key="2">
    <source>
        <dbReference type="Proteomes" id="UP000029920"/>
    </source>
</evidence>
<proteinExistence type="predicted"/>
<sequence length="394" mass="44127">MPMDFNRINVAGWESDPNVAIDIAKEIERVSWEESPFEPLTGRGEDRGIKVFETHNTAPCRPRLRPKLQGAGVEGNADFETNLDNFEILTQTMYPKVVGNAIKSEIAFYQNMKNVDFAKEAAEGLKTWIREKRDRNIITALSNDFTNVVVCDSTKSFKDTSSCKSVQQATRKIVKGDVLNVNAIRQAIFMARTGTKYNQNKAFPIKPIRTQIKRDEQIVARVYNYVFLVDSYGASQLRKDPEWIELQKMDKRGELNNLFTGFLGVIDGCPVIEIGVWTDVSIGLLNSEVSDNAYLQNINKANCANQNITPPSYYTDNQPLCIGALIGASAIVLAGNPEPKFYIGKDDLERKTICGIDRVLSIAKGRFVSDIDSPLSIYDNTDYATIGLFYSKES</sequence>
<reference evidence="1 2" key="1">
    <citation type="journal article" date="2014" name="Genome Announc.">
        <title>Draft genome sequences of eight enterohepatic helicobacter species isolated from both laboratory and wild rodents.</title>
        <authorList>
            <person name="Sheh A."/>
            <person name="Shen Z."/>
            <person name="Fox J.G."/>
        </authorList>
    </citation>
    <scope>NUCLEOTIDE SEQUENCE [LARGE SCALE GENOMIC DNA]</scope>
    <source>
        <strain evidence="1 2">MIT-03-7007</strain>
    </source>
</reference>